<protein>
    <recommendedName>
        <fullName evidence="9">Structural protein MipA</fullName>
    </recommendedName>
</protein>
<dbReference type="Proteomes" id="UP000013940">
    <property type="component" value="Chromosome"/>
</dbReference>
<dbReference type="PANTHER" id="PTHR38776:SF1">
    <property type="entry name" value="MLTA-INTERACTING PROTEIN-RELATED"/>
    <property type="match status" value="1"/>
</dbReference>
<dbReference type="PANTHER" id="PTHR38776">
    <property type="entry name" value="MLTA-INTERACTING PROTEIN-RELATED"/>
    <property type="match status" value="1"/>
</dbReference>
<keyword evidence="3 6" id="KW-0732">Signal</keyword>
<dbReference type="Pfam" id="PF06629">
    <property type="entry name" value="MipA"/>
    <property type="match status" value="1"/>
</dbReference>
<evidence type="ECO:0000313" key="7">
    <source>
        <dbReference type="EMBL" id="AGL86613.1"/>
    </source>
</evidence>
<dbReference type="KEGG" id="pprc:PFLCHA0_c48630"/>
<reference evidence="8" key="1">
    <citation type="journal article" date="2014" name="Genome Announc.">
        <title>Full-genome sequence of the plant growth-promoting bacterium Pseudomonas protegens CHA0.</title>
        <authorList>
            <person name="Jousset A."/>
            <person name="Schuldes J."/>
            <person name="Keel C."/>
            <person name="Maurhofer M."/>
            <person name="Daniel R."/>
            <person name="Scheu S."/>
            <person name="Thuermer A."/>
        </authorList>
    </citation>
    <scope>NUCLEOTIDE SEQUENCE [LARGE SCALE GENOMIC DNA]</scope>
    <source>
        <strain evidence="8">DSM 19095 / LMG 27888 / CFBP 6595 / CHA0</strain>
    </source>
</reference>
<evidence type="ECO:0000313" key="8">
    <source>
        <dbReference type="Proteomes" id="UP000013940"/>
    </source>
</evidence>
<evidence type="ECO:0008006" key="9">
    <source>
        <dbReference type="Google" id="ProtNLM"/>
    </source>
</evidence>
<keyword evidence="4" id="KW-0472">Membrane</keyword>
<dbReference type="GeneID" id="57477861"/>
<proteinExistence type="inferred from homology"/>
<dbReference type="EMBL" id="CP003190">
    <property type="protein sequence ID" value="AGL86613.1"/>
    <property type="molecule type" value="Genomic_DNA"/>
</dbReference>
<evidence type="ECO:0000256" key="3">
    <source>
        <dbReference type="ARBA" id="ARBA00022729"/>
    </source>
</evidence>
<dbReference type="HOGENOM" id="CLU_062990_2_1_6"/>
<evidence type="ECO:0000256" key="6">
    <source>
        <dbReference type="SAM" id="SignalP"/>
    </source>
</evidence>
<comment type="similarity">
    <text evidence="2">Belongs to the MipA/OmpV family.</text>
</comment>
<dbReference type="eggNOG" id="COG3713">
    <property type="taxonomic scope" value="Bacteria"/>
</dbReference>
<dbReference type="AlphaFoldDB" id="A0A2C9ESH1"/>
<evidence type="ECO:0000256" key="1">
    <source>
        <dbReference type="ARBA" id="ARBA00004442"/>
    </source>
</evidence>
<accession>A0A2C9ESH1</accession>
<feature type="signal peptide" evidence="6">
    <location>
        <begin position="1"/>
        <end position="37"/>
    </location>
</feature>
<evidence type="ECO:0000256" key="5">
    <source>
        <dbReference type="ARBA" id="ARBA00023237"/>
    </source>
</evidence>
<keyword evidence="5" id="KW-0998">Cell outer membrane</keyword>
<dbReference type="InterPro" id="IPR010583">
    <property type="entry name" value="MipA"/>
</dbReference>
<evidence type="ECO:0000256" key="2">
    <source>
        <dbReference type="ARBA" id="ARBA00005722"/>
    </source>
</evidence>
<sequence length="269" mass="28376">MIDARMFRQGNSFMPRLSSPALLAGLLSLTLASGAMADSGITGELGLGLGYQPHDPTGSSYDTVPLPYMDLDWGDVSLNGDDGLTWDAFKSNGLSIGPYINYLQGRNSDGALRGLRDVRDMADIGAFIEYAPEDFWRLFAAVGQAVGGAGGQGGVLGKVGGEIGYPLGLGIIGSNNLTLHFADGRQSQTFFGVDAKESLASGIGQYNASGGMQNFTLSQNFHFPLGDNWALVASASWTRLVNSAADSTIVRDKGEVNQGQVQTAISYKF</sequence>
<organism evidence="7 8">
    <name type="scientific">Pseudomonas protegens (strain DSM 19095 / LMG 27888 / CFBP 6595 / CHA0)</name>
    <dbReference type="NCBI Taxonomy" id="1124983"/>
    <lineage>
        <taxon>Bacteria</taxon>
        <taxon>Pseudomonadati</taxon>
        <taxon>Pseudomonadota</taxon>
        <taxon>Gammaproteobacteria</taxon>
        <taxon>Pseudomonadales</taxon>
        <taxon>Pseudomonadaceae</taxon>
        <taxon>Pseudomonas</taxon>
    </lineage>
</organism>
<name>A0A2C9ESH1_PSEPH</name>
<comment type="subcellular location">
    <subcellularLocation>
        <location evidence="1">Cell outer membrane</location>
    </subcellularLocation>
</comment>
<gene>
    <name evidence="7" type="ORF">PFLCHA0_c48630</name>
</gene>
<dbReference type="GO" id="GO:0009279">
    <property type="term" value="C:cell outer membrane"/>
    <property type="evidence" value="ECO:0007669"/>
    <property type="project" value="UniProtKB-SubCell"/>
</dbReference>
<dbReference type="RefSeq" id="WP_015636829.1">
    <property type="nucleotide sequence ID" value="NC_021237.1"/>
</dbReference>
<feature type="chain" id="PRO_5013401796" description="Structural protein MipA" evidence="6">
    <location>
        <begin position="38"/>
        <end position="269"/>
    </location>
</feature>
<evidence type="ECO:0000256" key="4">
    <source>
        <dbReference type="ARBA" id="ARBA00023136"/>
    </source>
</evidence>